<dbReference type="GO" id="GO:0003677">
    <property type="term" value="F:DNA binding"/>
    <property type="evidence" value="ECO:0007669"/>
    <property type="project" value="UniProtKB-KW"/>
</dbReference>
<dbReference type="Gene3D" id="1.10.10.10">
    <property type="entry name" value="Winged helix-like DNA-binding domain superfamily/Winged helix DNA-binding domain"/>
    <property type="match status" value="1"/>
</dbReference>
<keyword evidence="2" id="KW-0238">DNA-binding</keyword>
<evidence type="ECO:0000256" key="1">
    <source>
        <dbReference type="ARBA" id="ARBA00023015"/>
    </source>
</evidence>
<evidence type="ECO:0000256" key="3">
    <source>
        <dbReference type="ARBA" id="ARBA00023163"/>
    </source>
</evidence>
<dbReference type="SMART" id="SM00345">
    <property type="entry name" value="HTH_GNTR"/>
    <property type="match status" value="1"/>
</dbReference>
<dbReference type="PANTHER" id="PTHR43537:SF54">
    <property type="entry name" value="TRANSCRIPTIONAL REGULATOR, GNTR FAMILY"/>
    <property type="match status" value="1"/>
</dbReference>
<accession>A0A7S8CEC5</accession>
<dbReference type="Proteomes" id="UP000593626">
    <property type="component" value="Chromosome"/>
</dbReference>
<evidence type="ECO:0000256" key="2">
    <source>
        <dbReference type="ARBA" id="ARBA00023125"/>
    </source>
</evidence>
<reference evidence="5 6" key="1">
    <citation type="submission" date="2019-07" db="EMBL/GenBank/DDBJ databases">
        <title>Genome sequence of 2 isolates from Red Sea Mangroves.</title>
        <authorList>
            <person name="Sefrji F."/>
            <person name="Michoud G."/>
            <person name="Merlino G."/>
            <person name="Daffonchio D."/>
        </authorList>
    </citation>
    <scope>NUCLEOTIDE SEQUENCE [LARGE SCALE GENOMIC DNA]</scope>
    <source>
        <strain evidence="5 6">R1DC41</strain>
    </source>
</reference>
<dbReference type="EMBL" id="CP049742">
    <property type="protein sequence ID" value="QPC48420.1"/>
    <property type="molecule type" value="Genomic_DNA"/>
</dbReference>
<dbReference type="AlphaFoldDB" id="A0A7S8CEC5"/>
<dbReference type="PANTHER" id="PTHR43537">
    <property type="entry name" value="TRANSCRIPTIONAL REGULATOR, GNTR FAMILY"/>
    <property type="match status" value="1"/>
</dbReference>
<dbReference type="PROSITE" id="PS50949">
    <property type="entry name" value="HTH_GNTR"/>
    <property type="match status" value="1"/>
</dbReference>
<keyword evidence="1" id="KW-0805">Transcription regulation</keyword>
<dbReference type="KEGG" id="mcui:G8O30_09620"/>
<dbReference type="InterPro" id="IPR036390">
    <property type="entry name" value="WH_DNA-bd_sf"/>
</dbReference>
<name>A0A7S8CEC5_9BACI</name>
<evidence type="ECO:0000313" key="5">
    <source>
        <dbReference type="EMBL" id="QPC48420.1"/>
    </source>
</evidence>
<feature type="domain" description="HTH gntR-type" evidence="4">
    <location>
        <begin position="1"/>
        <end position="56"/>
    </location>
</feature>
<sequence>MIAKDGLVAGDKLPSERELSDRLEVGRSSVREALRALELLGLIETRRGEGTFLRDFRDHHLVRLLSTFILQDENVVSDLSEMKTLLEHNALRLILNKHTDLSEVERLLRSNRYGHVDHVFSDILKTADNRLLFRIWTILYDYALQVGQQKSLTEERVETLLQLLHALNQKESARVFALYDQLV</sequence>
<dbReference type="InterPro" id="IPR036388">
    <property type="entry name" value="WH-like_DNA-bd_sf"/>
</dbReference>
<keyword evidence="6" id="KW-1185">Reference proteome</keyword>
<gene>
    <name evidence="5" type="ORF">G8O30_09620</name>
</gene>
<dbReference type="PRINTS" id="PR00035">
    <property type="entry name" value="HTHGNTR"/>
</dbReference>
<dbReference type="GO" id="GO:0003700">
    <property type="term" value="F:DNA-binding transcription factor activity"/>
    <property type="evidence" value="ECO:0007669"/>
    <property type="project" value="InterPro"/>
</dbReference>
<dbReference type="InterPro" id="IPR000524">
    <property type="entry name" value="Tscrpt_reg_HTH_GntR"/>
</dbReference>
<dbReference type="CDD" id="cd07377">
    <property type="entry name" value="WHTH_GntR"/>
    <property type="match status" value="1"/>
</dbReference>
<evidence type="ECO:0000259" key="4">
    <source>
        <dbReference type="PROSITE" id="PS50949"/>
    </source>
</evidence>
<proteinExistence type="predicted"/>
<dbReference type="Pfam" id="PF00392">
    <property type="entry name" value="GntR"/>
    <property type="match status" value="1"/>
</dbReference>
<evidence type="ECO:0000313" key="6">
    <source>
        <dbReference type="Proteomes" id="UP000593626"/>
    </source>
</evidence>
<keyword evidence="3" id="KW-0804">Transcription</keyword>
<protein>
    <submittedName>
        <fullName evidence="5">FadR family transcriptional regulator</fullName>
    </submittedName>
</protein>
<dbReference type="SUPFAM" id="SSF46785">
    <property type="entry name" value="Winged helix' DNA-binding domain"/>
    <property type="match status" value="1"/>
</dbReference>
<organism evidence="5 6">
    <name type="scientific">Mangrovibacillus cuniculi</name>
    <dbReference type="NCBI Taxonomy" id="2593652"/>
    <lineage>
        <taxon>Bacteria</taxon>
        <taxon>Bacillati</taxon>
        <taxon>Bacillota</taxon>
        <taxon>Bacilli</taxon>
        <taxon>Bacillales</taxon>
        <taxon>Bacillaceae</taxon>
        <taxon>Mangrovibacillus</taxon>
    </lineage>
</organism>